<evidence type="ECO:0000313" key="3">
    <source>
        <dbReference type="Proteomes" id="UP000268162"/>
    </source>
</evidence>
<dbReference type="SUPFAM" id="SSF55729">
    <property type="entry name" value="Acyl-CoA N-acyltransferases (Nat)"/>
    <property type="match status" value="1"/>
</dbReference>
<dbReference type="GO" id="GO:0006048">
    <property type="term" value="P:UDP-N-acetylglucosamine biosynthetic process"/>
    <property type="evidence" value="ECO:0007669"/>
    <property type="project" value="UniProtKB-UniPathway"/>
</dbReference>
<dbReference type="PANTHER" id="PTHR13355:SF22">
    <property type="entry name" value="SLL0786 PROTEIN"/>
    <property type="match status" value="1"/>
</dbReference>
<feature type="domain" description="N-acetyltransferase" evidence="1">
    <location>
        <begin position="14"/>
        <end position="172"/>
    </location>
</feature>
<dbReference type="Gene3D" id="3.40.630.30">
    <property type="match status" value="1"/>
</dbReference>
<dbReference type="InterPro" id="IPR039143">
    <property type="entry name" value="GNPNAT1-like"/>
</dbReference>
<dbReference type="InterPro" id="IPR000182">
    <property type="entry name" value="GNAT_dom"/>
</dbReference>
<name>A0A4V1J543_9FUNG</name>
<organism evidence="2 3">
    <name type="scientific">Dimargaris cristalligena</name>
    <dbReference type="NCBI Taxonomy" id="215637"/>
    <lineage>
        <taxon>Eukaryota</taxon>
        <taxon>Fungi</taxon>
        <taxon>Fungi incertae sedis</taxon>
        <taxon>Zoopagomycota</taxon>
        <taxon>Kickxellomycotina</taxon>
        <taxon>Dimargaritomycetes</taxon>
        <taxon>Dimargaritales</taxon>
        <taxon>Dimargaritaceae</taxon>
        <taxon>Dimargaris</taxon>
    </lineage>
</organism>
<keyword evidence="2" id="KW-0808">Transferase</keyword>
<dbReference type="InterPro" id="IPR016181">
    <property type="entry name" value="Acyl_CoA_acyltransferase"/>
</dbReference>
<dbReference type="PROSITE" id="PS51186">
    <property type="entry name" value="GNAT"/>
    <property type="match status" value="1"/>
</dbReference>
<evidence type="ECO:0000313" key="2">
    <source>
        <dbReference type="EMBL" id="RKP37759.1"/>
    </source>
</evidence>
<accession>A0A4V1J543</accession>
<dbReference type="UniPathway" id="UPA00113">
    <property type="reaction ID" value="UER00529"/>
</dbReference>
<dbReference type="AlphaFoldDB" id="A0A4V1J543"/>
<keyword evidence="2" id="KW-0012">Acyltransferase</keyword>
<dbReference type="GO" id="GO:0008080">
    <property type="term" value="F:N-acetyltransferase activity"/>
    <property type="evidence" value="ECO:0007669"/>
    <property type="project" value="TreeGrafter"/>
</dbReference>
<sequence>MTVTSVPNPFPGELVVRRIAGPEEFHLCLQVRVQVFVTEQGFPLAIENDAIDQTCQHIIALWRPRAEEECQPTEVMWEPSASTTVPGTPPPPRVGKIGRVAVLQKYRGLRIGQRLMEEAHRVAQTSLGMRKIKIHSQYDKADFYLRIGYDMPDPTQFMEEGYPHVTVVKNLG</sequence>
<gene>
    <name evidence="2" type="ORF">BJ085DRAFT_24637</name>
</gene>
<dbReference type="EMBL" id="ML002450">
    <property type="protein sequence ID" value="RKP37759.1"/>
    <property type="molecule type" value="Genomic_DNA"/>
</dbReference>
<keyword evidence="3" id="KW-1185">Reference proteome</keyword>
<reference evidence="3" key="1">
    <citation type="journal article" date="2018" name="Nat. Microbiol.">
        <title>Leveraging single-cell genomics to expand the fungal tree of life.</title>
        <authorList>
            <person name="Ahrendt S.R."/>
            <person name="Quandt C.A."/>
            <person name="Ciobanu D."/>
            <person name="Clum A."/>
            <person name="Salamov A."/>
            <person name="Andreopoulos B."/>
            <person name="Cheng J.F."/>
            <person name="Woyke T."/>
            <person name="Pelin A."/>
            <person name="Henrissat B."/>
            <person name="Reynolds N.K."/>
            <person name="Benny G.L."/>
            <person name="Smith M.E."/>
            <person name="James T.Y."/>
            <person name="Grigoriev I.V."/>
        </authorList>
    </citation>
    <scope>NUCLEOTIDE SEQUENCE [LARGE SCALE GENOMIC DNA]</scope>
    <source>
        <strain evidence="3">RSA 468</strain>
    </source>
</reference>
<dbReference type="Pfam" id="PF13508">
    <property type="entry name" value="Acetyltransf_7"/>
    <property type="match status" value="1"/>
</dbReference>
<dbReference type="Proteomes" id="UP000268162">
    <property type="component" value="Unassembled WGS sequence"/>
</dbReference>
<proteinExistence type="predicted"/>
<dbReference type="PANTHER" id="PTHR13355">
    <property type="entry name" value="GLUCOSAMINE 6-PHOSPHATE N-ACETYLTRANSFERASE"/>
    <property type="match status" value="1"/>
</dbReference>
<protein>
    <submittedName>
        <fullName evidence="2">Acyl-CoA N-acyltransferase</fullName>
    </submittedName>
</protein>
<dbReference type="STRING" id="215637.A0A4V1J543"/>
<dbReference type="CDD" id="cd04301">
    <property type="entry name" value="NAT_SF"/>
    <property type="match status" value="1"/>
</dbReference>
<evidence type="ECO:0000259" key="1">
    <source>
        <dbReference type="PROSITE" id="PS51186"/>
    </source>
</evidence>